<evidence type="ECO:0000256" key="5">
    <source>
        <dbReference type="ARBA" id="ARBA00023136"/>
    </source>
</evidence>
<proteinExistence type="predicted"/>
<dbReference type="SUPFAM" id="SSF47473">
    <property type="entry name" value="EF-hand"/>
    <property type="match status" value="1"/>
</dbReference>
<dbReference type="EMBL" id="CAUYUJ010018704">
    <property type="protein sequence ID" value="CAK0885685.1"/>
    <property type="molecule type" value="Genomic_DNA"/>
</dbReference>
<evidence type="ECO:0000256" key="2">
    <source>
        <dbReference type="ARBA" id="ARBA00022692"/>
    </source>
</evidence>
<dbReference type="SUPFAM" id="SSF81324">
    <property type="entry name" value="Voltage-gated potassium channels"/>
    <property type="match status" value="1"/>
</dbReference>
<dbReference type="InterPro" id="IPR005821">
    <property type="entry name" value="Ion_trans_dom"/>
</dbReference>
<dbReference type="InterPro" id="IPR027359">
    <property type="entry name" value="Volt_channel_dom_sf"/>
</dbReference>
<evidence type="ECO:0000313" key="9">
    <source>
        <dbReference type="EMBL" id="CAK0885685.1"/>
    </source>
</evidence>
<organism evidence="9 10">
    <name type="scientific">Prorocentrum cordatum</name>
    <dbReference type="NCBI Taxonomy" id="2364126"/>
    <lineage>
        <taxon>Eukaryota</taxon>
        <taxon>Sar</taxon>
        <taxon>Alveolata</taxon>
        <taxon>Dinophyceae</taxon>
        <taxon>Prorocentrales</taxon>
        <taxon>Prorocentraceae</taxon>
        <taxon>Prorocentrum</taxon>
    </lineage>
</organism>
<feature type="transmembrane region" description="Helical" evidence="7">
    <location>
        <begin position="369"/>
        <end position="390"/>
    </location>
</feature>
<evidence type="ECO:0000256" key="3">
    <source>
        <dbReference type="ARBA" id="ARBA00022837"/>
    </source>
</evidence>
<keyword evidence="5 7" id="KW-0472">Membrane</keyword>
<feature type="compositionally biased region" description="Basic residues" evidence="6">
    <location>
        <begin position="184"/>
        <end position="197"/>
    </location>
</feature>
<dbReference type="PROSITE" id="PS50222">
    <property type="entry name" value="EF_HAND_2"/>
    <property type="match status" value="1"/>
</dbReference>
<dbReference type="PANTHER" id="PTHR10037">
    <property type="entry name" value="VOLTAGE-GATED CATION CHANNEL CALCIUM AND SODIUM"/>
    <property type="match status" value="1"/>
</dbReference>
<dbReference type="InterPro" id="IPR011992">
    <property type="entry name" value="EF-hand-dom_pair"/>
</dbReference>
<dbReference type="Pfam" id="PF00520">
    <property type="entry name" value="Ion_trans"/>
    <property type="match status" value="1"/>
</dbReference>
<dbReference type="PROSITE" id="PS00018">
    <property type="entry name" value="EF_HAND_1"/>
    <property type="match status" value="1"/>
</dbReference>
<evidence type="ECO:0000256" key="7">
    <source>
        <dbReference type="SAM" id="Phobius"/>
    </source>
</evidence>
<protein>
    <recommendedName>
        <fullName evidence="8">EF-hand domain-containing protein</fullName>
    </recommendedName>
</protein>
<comment type="subcellular location">
    <subcellularLocation>
        <location evidence="1">Membrane</location>
        <topology evidence="1">Multi-pass membrane protein</topology>
    </subcellularLocation>
</comment>
<dbReference type="Gene3D" id="1.10.287.70">
    <property type="match status" value="1"/>
</dbReference>
<comment type="caution">
    <text evidence="9">The sequence shown here is derived from an EMBL/GenBank/DDBJ whole genome shotgun (WGS) entry which is preliminary data.</text>
</comment>
<evidence type="ECO:0000256" key="4">
    <source>
        <dbReference type="ARBA" id="ARBA00022989"/>
    </source>
</evidence>
<feature type="domain" description="EF-hand" evidence="8">
    <location>
        <begin position="498"/>
        <end position="533"/>
    </location>
</feature>
<dbReference type="Gene3D" id="1.10.238.10">
    <property type="entry name" value="EF-hand"/>
    <property type="match status" value="1"/>
</dbReference>
<feature type="region of interest" description="Disordered" evidence="6">
    <location>
        <begin position="1"/>
        <end position="87"/>
    </location>
</feature>
<feature type="transmembrane region" description="Helical" evidence="7">
    <location>
        <begin position="450"/>
        <end position="473"/>
    </location>
</feature>
<sequence>MRVPATGPALTRSRLGSRRRWATAGAERKTPPTRGLPARAQTSPSRQSRRQTAPAAPCGGGGCGRCRRRTDRARGSSASPAPLGNSGADLGPVLSALREQAAVLAEILDRLPPARGDPCVGRGPCARYAQAAGSWEEQSGSINLRQDSVQLEVAHVGSDESMHALPAATRMLSTPSTPSAARGKPLKSKLASRRRSPSSRPSNRISRSIRRVVASPTFDIVFGALILLNTIIMGVEEQYMGSQVGYELGFYTHYGSPQFGDGDGVLLGGDRHVFRTAEIVFAVIFSFEVILRMAGLGWHFFRRPSEHFDLAVVVLSDLSIIFSSIETPINIQLLRLLRATKLLRLVKLIRTIEGFDALHLMMTALGASAWALCWSILLLLFIQVFVAMIVTNVFRSAYLDAPTDLSEEVRLELFEYFGTFSRSMMSLFELALANWPPICRWLMENLHEGFMLLAISFKLVMGIAVIGVIQLLFIQETIKVAHTDDDIMLRAKLRASKQHQRRMEDLFAITDADHSGRIQRSELRRIMADKSIAMWLASMDLDPTDSDTLFDLLKGPPKDEAIDINELITGISRLQGAARAIDMRKLLMHADRRHLAGLKS</sequence>
<evidence type="ECO:0000256" key="6">
    <source>
        <dbReference type="SAM" id="MobiDB-lite"/>
    </source>
</evidence>
<accession>A0ABN9WJS9</accession>
<keyword evidence="2 7" id="KW-0812">Transmembrane</keyword>
<evidence type="ECO:0000256" key="1">
    <source>
        <dbReference type="ARBA" id="ARBA00004141"/>
    </source>
</evidence>
<dbReference type="Gene3D" id="1.20.120.350">
    <property type="entry name" value="Voltage-gated potassium channels. Chain C"/>
    <property type="match status" value="1"/>
</dbReference>
<dbReference type="PANTHER" id="PTHR10037:SF62">
    <property type="entry name" value="SODIUM CHANNEL PROTEIN 60E"/>
    <property type="match status" value="1"/>
</dbReference>
<evidence type="ECO:0000313" key="10">
    <source>
        <dbReference type="Proteomes" id="UP001189429"/>
    </source>
</evidence>
<dbReference type="InterPro" id="IPR043203">
    <property type="entry name" value="VGCC_Ca_Na"/>
</dbReference>
<keyword evidence="10" id="KW-1185">Reference proteome</keyword>
<feature type="region of interest" description="Disordered" evidence="6">
    <location>
        <begin position="170"/>
        <end position="205"/>
    </location>
</feature>
<dbReference type="InterPro" id="IPR002048">
    <property type="entry name" value="EF_hand_dom"/>
</dbReference>
<keyword evidence="4 7" id="KW-1133">Transmembrane helix</keyword>
<feature type="transmembrane region" description="Helical" evidence="7">
    <location>
        <begin position="279"/>
        <end position="301"/>
    </location>
</feature>
<keyword evidence="3" id="KW-0106">Calcium</keyword>
<name>A0ABN9WJS9_9DINO</name>
<evidence type="ECO:0000259" key="8">
    <source>
        <dbReference type="PROSITE" id="PS50222"/>
    </source>
</evidence>
<dbReference type="Proteomes" id="UP001189429">
    <property type="component" value="Unassembled WGS sequence"/>
</dbReference>
<feature type="transmembrane region" description="Helical" evidence="7">
    <location>
        <begin position="212"/>
        <end position="232"/>
    </location>
</feature>
<dbReference type="InterPro" id="IPR018247">
    <property type="entry name" value="EF_Hand_1_Ca_BS"/>
</dbReference>
<reference evidence="9" key="1">
    <citation type="submission" date="2023-10" db="EMBL/GenBank/DDBJ databases">
        <authorList>
            <person name="Chen Y."/>
            <person name="Shah S."/>
            <person name="Dougan E. K."/>
            <person name="Thang M."/>
            <person name="Chan C."/>
        </authorList>
    </citation>
    <scope>NUCLEOTIDE SEQUENCE [LARGE SCALE GENOMIC DNA]</scope>
</reference>
<gene>
    <name evidence="9" type="ORF">PCOR1329_LOCUS67225</name>
</gene>